<evidence type="ECO:0000313" key="2">
    <source>
        <dbReference type="EMBL" id="JAE29024.1"/>
    </source>
</evidence>
<proteinExistence type="predicted"/>
<protein>
    <submittedName>
        <fullName evidence="2">Uncharacterized protein</fullName>
    </submittedName>
</protein>
<dbReference type="AlphaFoldDB" id="A0A0A9GZQ5"/>
<accession>A0A0A9GZQ5</accession>
<sequence length="48" mass="5160">MAGPWPTTASRRSPRFTWCSASAAAARTSISTSRPTFSPSRASTRRTS</sequence>
<dbReference type="EMBL" id="GBRH01168872">
    <property type="protein sequence ID" value="JAE29024.1"/>
    <property type="molecule type" value="Transcribed_RNA"/>
</dbReference>
<feature type="region of interest" description="Disordered" evidence="1">
    <location>
        <begin position="25"/>
        <end position="48"/>
    </location>
</feature>
<evidence type="ECO:0000256" key="1">
    <source>
        <dbReference type="SAM" id="MobiDB-lite"/>
    </source>
</evidence>
<reference evidence="2" key="1">
    <citation type="submission" date="2014-09" db="EMBL/GenBank/DDBJ databases">
        <authorList>
            <person name="Magalhaes I.L.F."/>
            <person name="Oliveira U."/>
            <person name="Santos F.R."/>
            <person name="Vidigal T.H.D.A."/>
            <person name="Brescovit A.D."/>
            <person name="Santos A.J."/>
        </authorList>
    </citation>
    <scope>NUCLEOTIDE SEQUENCE</scope>
    <source>
        <tissue evidence="2">Shoot tissue taken approximately 20 cm above the soil surface</tissue>
    </source>
</reference>
<organism evidence="2">
    <name type="scientific">Arundo donax</name>
    <name type="common">Giant reed</name>
    <name type="synonym">Donax arundinaceus</name>
    <dbReference type="NCBI Taxonomy" id="35708"/>
    <lineage>
        <taxon>Eukaryota</taxon>
        <taxon>Viridiplantae</taxon>
        <taxon>Streptophyta</taxon>
        <taxon>Embryophyta</taxon>
        <taxon>Tracheophyta</taxon>
        <taxon>Spermatophyta</taxon>
        <taxon>Magnoliopsida</taxon>
        <taxon>Liliopsida</taxon>
        <taxon>Poales</taxon>
        <taxon>Poaceae</taxon>
        <taxon>PACMAD clade</taxon>
        <taxon>Arundinoideae</taxon>
        <taxon>Arundineae</taxon>
        <taxon>Arundo</taxon>
    </lineage>
</organism>
<name>A0A0A9GZQ5_ARUDO</name>
<feature type="compositionally biased region" description="Low complexity" evidence="1">
    <location>
        <begin position="25"/>
        <end position="34"/>
    </location>
</feature>
<reference evidence="2" key="2">
    <citation type="journal article" date="2015" name="Data Brief">
        <title>Shoot transcriptome of the giant reed, Arundo donax.</title>
        <authorList>
            <person name="Barrero R.A."/>
            <person name="Guerrero F.D."/>
            <person name="Moolhuijzen P."/>
            <person name="Goolsby J.A."/>
            <person name="Tidwell J."/>
            <person name="Bellgard S.E."/>
            <person name="Bellgard M.I."/>
        </authorList>
    </citation>
    <scope>NUCLEOTIDE SEQUENCE</scope>
    <source>
        <tissue evidence="2">Shoot tissue taken approximately 20 cm above the soil surface</tissue>
    </source>
</reference>